<comment type="caution">
    <text evidence="1">The sequence shown here is derived from an EMBL/GenBank/DDBJ whole genome shotgun (WGS) entry which is preliminary data.</text>
</comment>
<accession>A0A2S6CL47</accession>
<reference evidence="2" key="1">
    <citation type="journal article" date="2017" name="bioRxiv">
        <title>Conservation of a gene cluster reveals novel cercosporin biosynthetic mechanisms and extends production to the genus Colletotrichum.</title>
        <authorList>
            <person name="de Jonge R."/>
            <person name="Ebert M.K."/>
            <person name="Huitt-Roehl C.R."/>
            <person name="Pal P."/>
            <person name="Suttle J.C."/>
            <person name="Spanner R.E."/>
            <person name="Neubauer J.D."/>
            <person name="Jurick W.M.II."/>
            <person name="Stott K.A."/>
            <person name="Secor G.A."/>
            <person name="Thomma B.P.H.J."/>
            <person name="Van de Peer Y."/>
            <person name="Townsend C.A."/>
            <person name="Bolton M.D."/>
        </authorList>
    </citation>
    <scope>NUCLEOTIDE SEQUENCE [LARGE SCALE GENOMIC DNA]</scope>
    <source>
        <strain evidence="2">CBS538.71</strain>
    </source>
</reference>
<protein>
    <submittedName>
        <fullName evidence="1">Uncharacterized protein</fullName>
    </submittedName>
</protein>
<evidence type="ECO:0000313" key="1">
    <source>
        <dbReference type="EMBL" id="PPJ60456.1"/>
    </source>
</evidence>
<dbReference type="Proteomes" id="UP000237631">
    <property type="component" value="Unassembled WGS sequence"/>
</dbReference>
<dbReference type="EMBL" id="PNEN01000271">
    <property type="protein sequence ID" value="PPJ60456.1"/>
    <property type="molecule type" value="Genomic_DNA"/>
</dbReference>
<dbReference type="AlphaFoldDB" id="A0A2S6CL47"/>
<proteinExistence type="predicted"/>
<organism evidence="1 2">
    <name type="scientific">Cercospora berteroae</name>
    <dbReference type="NCBI Taxonomy" id="357750"/>
    <lineage>
        <taxon>Eukaryota</taxon>
        <taxon>Fungi</taxon>
        <taxon>Dikarya</taxon>
        <taxon>Ascomycota</taxon>
        <taxon>Pezizomycotina</taxon>
        <taxon>Dothideomycetes</taxon>
        <taxon>Dothideomycetidae</taxon>
        <taxon>Mycosphaerellales</taxon>
        <taxon>Mycosphaerellaceae</taxon>
        <taxon>Cercospora</taxon>
    </lineage>
</organism>
<gene>
    <name evidence="1" type="ORF">CBER1_07342</name>
</gene>
<evidence type="ECO:0000313" key="2">
    <source>
        <dbReference type="Proteomes" id="UP000237631"/>
    </source>
</evidence>
<sequence length="84" mass="9888">MSSYWRNQIPPYGSPAGDFHSEVDARDRFWRQSIINRYGDDARNPAAVYGYNTGQDLVGMRQAWMNMQDPRFAAMQQPRHGEWY</sequence>
<name>A0A2S6CL47_9PEZI</name>
<keyword evidence="2" id="KW-1185">Reference proteome</keyword>